<dbReference type="RefSeq" id="WP_229382635.1">
    <property type="nucleotide sequence ID" value="NZ_JAGTTN010000001.1"/>
</dbReference>
<reference evidence="1" key="1">
    <citation type="submission" date="2021-04" db="EMBL/GenBank/DDBJ databases">
        <title>Microbacterium tenobrionis sp. nov. and Microbacterium allomyrinae sp. nov., isolated from larvae of Tenobrio molitor and Allomyrina dichotoma, respectively.</title>
        <authorList>
            <person name="Lee S.D."/>
        </authorList>
    </citation>
    <scope>NUCLEOTIDE SEQUENCE</scope>
    <source>
        <strain evidence="1">BWT-G7</strain>
    </source>
</reference>
<organism evidence="1 2">
    <name type="scientific">Microbacterium allomyrinae</name>
    <dbReference type="NCBI Taxonomy" id="2830666"/>
    <lineage>
        <taxon>Bacteria</taxon>
        <taxon>Bacillati</taxon>
        <taxon>Actinomycetota</taxon>
        <taxon>Actinomycetes</taxon>
        <taxon>Micrococcales</taxon>
        <taxon>Microbacteriaceae</taxon>
        <taxon>Microbacterium</taxon>
    </lineage>
</organism>
<gene>
    <name evidence="1" type="ORF">KEC57_00885</name>
</gene>
<evidence type="ECO:0000313" key="2">
    <source>
        <dbReference type="Proteomes" id="UP001139354"/>
    </source>
</evidence>
<dbReference type="EMBL" id="JAGTTN010000001">
    <property type="protein sequence ID" value="MCC2030734.1"/>
    <property type="molecule type" value="Genomic_DNA"/>
</dbReference>
<proteinExistence type="predicted"/>
<evidence type="ECO:0000313" key="1">
    <source>
        <dbReference type="EMBL" id="MCC2030734.1"/>
    </source>
</evidence>
<protein>
    <submittedName>
        <fullName evidence="1">RNA-binding protein</fullName>
    </submittedName>
</protein>
<dbReference type="AlphaFoldDB" id="A0A9X1S1E0"/>
<sequence>MALTFPSDLDAWRRWQNSRNRLRRARDLVRRPAPPTLWLASNGPEPALLVVVDSTTPSSVAAFTEPLRHLADAPVAVLALADVSAHLPGEWTARALDGLELPHELGAVRTVFAAGHFLPAGVTAHAWARTLGARFVVAQHGLLTTWAPPLPAEAHLLAFSDADARYWASGRTDLTHEVVGSQLFWRARQRELTPDSAARPIFLGQLHGAELPRQASARSARHFCESTGATYRPHPSETDRLSRLQHAQWRRQGIEFDTSGIALSENRRPVASIFSTGVLEAAAAGIPAWVSAVRPPAWVVDCWERYDMSEWGGAPTPSPNVPDLEPARAVAAGLGRLMAGEGR</sequence>
<accession>A0A9X1S1E0</accession>
<name>A0A9X1S1E0_9MICO</name>
<comment type="caution">
    <text evidence="1">The sequence shown here is derived from an EMBL/GenBank/DDBJ whole genome shotgun (WGS) entry which is preliminary data.</text>
</comment>
<keyword evidence="2" id="KW-1185">Reference proteome</keyword>
<dbReference type="Proteomes" id="UP001139354">
    <property type="component" value="Unassembled WGS sequence"/>
</dbReference>